<feature type="region of interest" description="Disordered" evidence="1">
    <location>
        <begin position="143"/>
        <end position="217"/>
    </location>
</feature>
<feature type="region of interest" description="Disordered" evidence="1">
    <location>
        <begin position="231"/>
        <end position="258"/>
    </location>
</feature>
<proteinExistence type="predicted"/>
<keyword evidence="3" id="KW-1185">Reference proteome</keyword>
<accession>A0AA38UKE9</accession>
<name>A0AA38UKE9_9AGAR</name>
<protein>
    <submittedName>
        <fullName evidence="2">Uncharacterized protein</fullName>
    </submittedName>
</protein>
<evidence type="ECO:0000313" key="3">
    <source>
        <dbReference type="Proteomes" id="UP001163846"/>
    </source>
</evidence>
<feature type="region of interest" description="Disordered" evidence="1">
    <location>
        <begin position="285"/>
        <end position="333"/>
    </location>
</feature>
<reference evidence="2" key="1">
    <citation type="submission" date="2022-08" db="EMBL/GenBank/DDBJ databases">
        <authorList>
            <consortium name="DOE Joint Genome Institute"/>
            <person name="Min B."/>
            <person name="Riley R."/>
            <person name="Sierra-Patev S."/>
            <person name="Naranjo-Ortiz M."/>
            <person name="Looney B."/>
            <person name="Konkel Z."/>
            <person name="Slot J.C."/>
            <person name="Sakamoto Y."/>
            <person name="Steenwyk J.L."/>
            <person name="Rokas A."/>
            <person name="Carro J."/>
            <person name="Camarero S."/>
            <person name="Ferreira P."/>
            <person name="Molpeceres G."/>
            <person name="Ruiz-Duenas F.J."/>
            <person name="Serrano A."/>
            <person name="Henrissat B."/>
            <person name="Drula E."/>
            <person name="Hughes K.W."/>
            <person name="Mata J.L."/>
            <person name="Ishikawa N.K."/>
            <person name="Vargas-Isla R."/>
            <person name="Ushijima S."/>
            <person name="Smith C.A."/>
            <person name="Ahrendt S."/>
            <person name="Andreopoulos W."/>
            <person name="He G."/>
            <person name="Labutti K."/>
            <person name="Lipzen A."/>
            <person name="Ng V."/>
            <person name="Sandor L."/>
            <person name="Barry K."/>
            <person name="Martinez A.T."/>
            <person name="Xiao Y."/>
            <person name="Gibbons J.G."/>
            <person name="Terashima K."/>
            <person name="Hibbett D.S."/>
            <person name="Grigoriev I.V."/>
        </authorList>
    </citation>
    <scope>NUCLEOTIDE SEQUENCE</scope>
    <source>
        <strain evidence="2">TFB9207</strain>
    </source>
</reference>
<gene>
    <name evidence="2" type="ORF">F5878DRAFT_658224</name>
</gene>
<comment type="caution">
    <text evidence="2">The sequence shown here is derived from an EMBL/GenBank/DDBJ whole genome shotgun (WGS) entry which is preliminary data.</text>
</comment>
<feature type="compositionally biased region" description="Basic and acidic residues" evidence="1">
    <location>
        <begin position="304"/>
        <end position="318"/>
    </location>
</feature>
<evidence type="ECO:0000256" key="1">
    <source>
        <dbReference type="SAM" id="MobiDB-lite"/>
    </source>
</evidence>
<feature type="compositionally biased region" description="Polar residues" evidence="1">
    <location>
        <begin position="202"/>
        <end position="211"/>
    </location>
</feature>
<feature type="compositionally biased region" description="Low complexity" evidence="1">
    <location>
        <begin position="185"/>
        <end position="201"/>
    </location>
</feature>
<sequence length="333" mass="37622">MSKWTPEETWKLINELKLSNNFKVLYGQETDENSSGDTKHAVHQRIAGVLFESREELESTFKKKVRELKKTGEGVEEYYYIAPSGPDHDTDGRAKTIWDRIKIEFPYFPDLYRVWSTKPNLVPICATTGVGPNGPQFVLIQAVPTSTPSGPSDDPEVPDPKTPTAIPLAPPSPSPSPAVALQSGSKPRSSAFSSLLSVDSSTGVPSKSPTAVSPKKSFEDKMIGIQREMMQNAEKRAEEEHKVKRMRKERKAEDQRLKRRGLWEEARKTLLAEYQSGLITAEQFQQEKQKLEERYGSPRKHRRLSPDWDYNHMDEEFGHQGSSMSGLFGENDN</sequence>
<feature type="compositionally biased region" description="Basic and acidic residues" evidence="1">
    <location>
        <begin position="285"/>
        <end position="296"/>
    </location>
</feature>
<organism evidence="2 3">
    <name type="scientific">Lentinula raphanica</name>
    <dbReference type="NCBI Taxonomy" id="153919"/>
    <lineage>
        <taxon>Eukaryota</taxon>
        <taxon>Fungi</taxon>
        <taxon>Dikarya</taxon>
        <taxon>Basidiomycota</taxon>
        <taxon>Agaricomycotina</taxon>
        <taxon>Agaricomycetes</taxon>
        <taxon>Agaricomycetidae</taxon>
        <taxon>Agaricales</taxon>
        <taxon>Marasmiineae</taxon>
        <taxon>Omphalotaceae</taxon>
        <taxon>Lentinula</taxon>
    </lineage>
</organism>
<feature type="compositionally biased region" description="Basic and acidic residues" evidence="1">
    <location>
        <begin position="233"/>
        <end position="242"/>
    </location>
</feature>
<evidence type="ECO:0000313" key="2">
    <source>
        <dbReference type="EMBL" id="KAJ3841787.1"/>
    </source>
</evidence>
<dbReference type="EMBL" id="MU806028">
    <property type="protein sequence ID" value="KAJ3841787.1"/>
    <property type="molecule type" value="Genomic_DNA"/>
</dbReference>
<dbReference type="Proteomes" id="UP001163846">
    <property type="component" value="Unassembled WGS sequence"/>
</dbReference>
<dbReference type="AlphaFoldDB" id="A0AA38UKE9"/>